<reference evidence="3 4" key="1">
    <citation type="submission" date="2016-01" db="EMBL/GenBank/DDBJ databases">
        <title>Whole genome sequence and analysis of Micromonospora rosaria DSM 803, which can produce antibacterial substance rosamicin.</title>
        <authorList>
            <person name="Yang H."/>
            <person name="He X."/>
            <person name="Zhu D."/>
        </authorList>
    </citation>
    <scope>NUCLEOTIDE SEQUENCE [LARGE SCALE GENOMIC DNA]</scope>
    <source>
        <strain evidence="3 4">DSM 803</strain>
    </source>
</reference>
<dbReference type="InterPro" id="IPR009003">
    <property type="entry name" value="Peptidase_S1_PA"/>
</dbReference>
<evidence type="ECO:0000313" key="4">
    <source>
        <dbReference type="Proteomes" id="UP000070620"/>
    </source>
</evidence>
<comment type="caution">
    <text evidence="3">The sequence shown here is derived from an EMBL/GenBank/DDBJ whole genome shotgun (WGS) entry which is preliminary data.</text>
</comment>
<feature type="chain" id="PRO_5007478384" description="Serine protease" evidence="2">
    <location>
        <begin position="30"/>
        <end position="347"/>
    </location>
</feature>
<evidence type="ECO:0000256" key="1">
    <source>
        <dbReference type="SAM" id="MobiDB-lite"/>
    </source>
</evidence>
<name>A0A136PT63_9ACTN</name>
<keyword evidence="4" id="KW-1185">Reference proteome</keyword>
<dbReference type="Gene3D" id="2.40.10.10">
    <property type="entry name" value="Trypsin-like serine proteases"/>
    <property type="match status" value="2"/>
</dbReference>
<dbReference type="RefSeq" id="WP_067364571.1">
    <property type="nucleotide sequence ID" value="NZ_JBIUBN010000007.1"/>
</dbReference>
<protein>
    <recommendedName>
        <fullName evidence="5">Serine protease</fullName>
    </recommendedName>
</protein>
<proteinExistence type="predicted"/>
<dbReference type="Proteomes" id="UP000070620">
    <property type="component" value="Unassembled WGS sequence"/>
</dbReference>
<evidence type="ECO:0000313" key="3">
    <source>
        <dbReference type="EMBL" id="KXK61638.1"/>
    </source>
</evidence>
<evidence type="ECO:0008006" key="5">
    <source>
        <dbReference type="Google" id="ProtNLM"/>
    </source>
</evidence>
<feature type="signal peptide" evidence="2">
    <location>
        <begin position="1"/>
        <end position="29"/>
    </location>
</feature>
<dbReference type="SUPFAM" id="SSF50494">
    <property type="entry name" value="Trypsin-like serine proteases"/>
    <property type="match status" value="1"/>
</dbReference>
<dbReference type="EMBL" id="LRQV01000036">
    <property type="protein sequence ID" value="KXK61638.1"/>
    <property type="molecule type" value="Genomic_DNA"/>
</dbReference>
<evidence type="ECO:0000256" key="2">
    <source>
        <dbReference type="SAM" id="SignalP"/>
    </source>
</evidence>
<feature type="region of interest" description="Disordered" evidence="1">
    <location>
        <begin position="25"/>
        <end position="52"/>
    </location>
</feature>
<dbReference type="AlphaFoldDB" id="A0A136PT63"/>
<dbReference type="InterPro" id="IPR043504">
    <property type="entry name" value="Peptidase_S1_PA_chymotrypsin"/>
</dbReference>
<sequence>MPRTKRTIIGAAIAATAVLTLLTTGPAQAGPGKDKEPTSPAAAKLDESRAPDRVARAAVSSPAAETALATIQTRIADYVARNGTRYSFASYVDGRTGKIVLNTDAPSGVVASLTDLAGGQAAQRQAAREIQVSRSSTTDSWHRRDDVPAYYGGGGLLASGALCSSGYAVQNGAGTVFMTTAGHCYADGTTVSTESGANTYGTVSNRRLPTVTGHAMDFELIGGSLYAGRVFTGGVTSTTSIPVVSAGAASVGYTDYCHSGRTTGENCGHTATSVTAQVCTTTGCKSPVIAFTGGTLSAGGDSGGAFYAKDASGAWIRGNVIAGGGGTAYAQPWTVLSSHLGVSIVLG</sequence>
<organism evidence="3 4">
    <name type="scientific">Micromonospora rosaria</name>
    <dbReference type="NCBI Taxonomy" id="47874"/>
    <lineage>
        <taxon>Bacteria</taxon>
        <taxon>Bacillati</taxon>
        <taxon>Actinomycetota</taxon>
        <taxon>Actinomycetes</taxon>
        <taxon>Micromonosporales</taxon>
        <taxon>Micromonosporaceae</taxon>
        <taxon>Micromonospora</taxon>
    </lineage>
</organism>
<accession>A0A136PT63</accession>
<dbReference type="OrthoDB" id="4079607at2"/>
<gene>
    <name evidence="3" type="ORF">AWW66_12470</name>
</gene>
<keyword evidence="2" id="KW-0732">Signal</keyword>